<reference evidence="6" key="1">
    <citation type="submission" date="2014-09" db="EMBL/GenBank/DDBJ databases">
        <title>Genome sequence of the luminous mushroom Mycena chlorophos for searching fungal bioluminescence genes.</title>
        <authorList>
            <person name="Tanaka Y."/>
            <person name="Kasuga D."/>
            <person name="Oba Y."/>
            <person name="Hase S."/>
            <person name="Sato K."/>
            <person name="Oba Y."/>
            <person name="Sakakibara Y."/>
        </authorList>
    </citation>
    <scope>NUCLEOTIDE SEQUENCE</scope>
</reference>
<feature type="domain" description="Nephrocystin 3-like N-terminal" evidence="5">
    <location>
        <begin position="157"/>
        <end position="314"/>
    </location>
</feature>
<feature type="repeat" description="ANK" evidence="3">
    <location>
        <begin position="760"/>
        <end position="792"/>
    </location>
</feature>
<dbReference type="InterPro" id="IPR027417">
    <property type="entry name" value="P-loop_NTPase"/>
</dbReference>
<feature type="repeat" description="ANK" evidence="3">
    <location>
        <begin position="662"/>
        <end position="694"/>
    </location>
</feature>
<dbReference type="InterPro" id="IPR036770">
    <property type="entry name" value="Ankyrin_rpt-contain_sf"/>
</dbReference>
<feature type="repeat" description="ANK" evidence="3">
    <location>
        <begin position="859"/>
        <end position="891"/>
    </location>
</feature>
<dbReference type="SMART" id="SM00248">
    <property type="entry name" value="ANK"/>
    <property type="match status" value="13"/>
</dbReference>
<keyword evidence="1" id="KW-0677">Repeat</keyword>
<dbReference type="Pfam" id="PF13637">
    <property type="entry name" value="Ank_4"/>
    <property type="match status" value="1"/>
</dbReference>
<evidence type="ECO:0000256" key="2">
    <source>
        <dbReference type="ARBA" id="ARBA00023043"/>
    </source>
</evidence>
<evidence type="ECO:0000256" key="1">
    <source>
        <dbReference type="ARBA" id="ARBA00022737"/>
    </source>
</evidence>
<feature type="repeat" description="ANK" evidence="3">
    <location>
        <begin position="1024"/>
        <end position="1056"/>
    </location>
</feature>
<dbReference type="Proteomes" id="UP000815677">
    <property type="component" value="Unassembled WGS sequence"/>
</dbReference>
<dbReference type="Pfam" id="PF24883">
    <property type="entry name" value="NPHP3_N"/>
    <property type="match status" value="1"/>
</dbReference>
<evidence type="ECO:0000313" key="7">
    <source>
        <dbReference type="Proteomes" id="UP000815677"/>
    </source>
</evidence>
<evidence type="ECO:0000256" key="4">
    <source>
        <dbReference type="SAM" id="MobiDB-lite"/>
    </source>
</evidence>
<keyword evidence="7" id="KW-1185">Reference proteome</keyword>
<feature type="repeat" description="ANK" evidence="3">
    <location>
        <begin position="892"/>
        <end position="924"/>
    </location>
</feature>
<evidence type="ECO:0000313" key="6">
    <source>
        <dbReference type="EMBL" id="GAT47395.1"/>
    </source>
</evidence>
<protein>
    <submittedName>
        <fullName evidence="6">Ankyrin repeat protein</fullName>
    </submittedName>
</protein>
<dbReference type="SUPFAM" id="SSF52540">
    <property type="entry name" value="P-loop containing nucleoside triphosphate hydrolases"/>
    <property type="match status" value="1"/>
</dbReference>
<dbReference type="InterPro" id="IPR002110">
    <property type="entry name" value="Ankyrin_rpt"/>
</dbReference>
<dbReference type="PANTHER" id="PTHR24198:SF165">
    <property type="entry name" value="ANKYRIN REPEAT-CONTAINING PROTEIN-RELATED"/>
    <property type="match status" value="1"/>
</dbReference>
<keyword evidence="2 3" id="KW-0040">ANK repeat</keyword>
<dbReference type="SUPFAM" id="SSF48403">
    <property type="entry name" value="Ankyrin repeat"/>
    <property type="match status" value="2"/>
</dbReference>
<feature type="region of interest" description="Disordered" evidence="4">
    <location>
        <begin position="1059"/>
        <end position="1101"/>
    </location>
</feature>
<sequence>MKGKPTRIIIIYRAAVSELLTQALTISGNSPRIRIATVTAFLASYSHPPTLSANTLSANSMAADMHATNIYGEQLFFSFDLLDLIVWDEGGTGGAGGAGGQQGGGGGTGQGNIVQIHTNSVQVHDVQSIDYHKLMDFLSPINYLPRQQEIFKTRHKDTGNWLLEHSTFLEWKSGAPQVLWCSGIPGSGKTVLSSLAFNHLKAQENTRIGMACAFLNYKESSIQTTENILGALLRQLVSEQELEPAWLLYQKRSKQKINISLDDIQQLFTNYAYQYEQVYVILDALDEYSSETQDQLLEIILDMADNIQLLVTCRPHILPPESLQLAIFNIHPPDDDIKSYITAQISQSRRLRRHAEDKDLKEQIIESITSKAAGMFLFVKLQMDLLSSALTKNALLQRLETLPANLHSLYAKTLEHIKLETTDLRDIGLSALAWVAFAKRPLTVLELRAALAIPSSQPLMPDENSMVEVEDLLEACHGLLIVNTTREGDIFRLVHYSTQEFMDSIQSQEFPTIHVSISKTLLFCLQWATDSEDFPDEDYQWNDDIDLEMHPLLVYSQYLLAHATGEAEASLVNELLRGIYNIKRYPQWTADPWKFMPQATVTPLWIAVAGNLEYLVEKLLELEEDPTQIEDAGNMVHIASHHGYLKQLEILKAAQIEISQDELDEALCLAVEEGHKEVAEYLVNWGADVNARLDNQTPLYTAAEQGYYKIAEFLLQSNADPDRIGGEYGTALQAAAYKGHQEIVNLLLCADADPTINAGKCRTALQAAVSAGYQHIVELLLQVNADPDLVDRAYGAAIKTAALKGYQEIVELLLLVDADANLIDYGYGTALKAAAFQGQQQITQLLIEANADPNIVVGEYGTAIQAAASRGHQIIVQLLLQANADPNLTGGRYGSPLQAAACEGFENIVQLLLQENADPNMVGAFHGTALHAAAREGHYRIVQLLLQADADPNFIAGHYGTALQAAAYWEHLDTVQLLIEANADPNLLCGCYGTSLQAAACGGELEIVQYLLDHNAEPNLVGGKYGTALQAALAQGHEQIVQLLLAAGADPDLASDYAASDLDWQSTESSSQSESSRSIESPGHSGGSESSSGSSSNESDF</sequence>
<dbReference type="PROSITE" id="PS50088">
    <property type="entry name" value="ANK_REPEAT"/>
    <property type="match status" value="7"/>
</dbReference>
<gene>
    <name evidence="6" type="ORF">MCHLO_04856</name>
</gene>
<dbReference type="Gene3D" id="3.40.50.300">
    <property type="entry name" value="P-loop containing nucleotide triphosphate hydrolases"/>
    <property type="match status" value="1"/>
</dbReference>
<organism evidence="6 7">
    <name type="scientific">Mycena chlorophos</name>
    <name type="common">Agaric fungus</name>
    <name type="synonym">Agaricus chlorophos</name>
    <dbReference type="NCBI Taxonomy" id="658473"/>
    <lineage>
        <taxon>Eukaryota</taxon>
        <taxon>Fungi</taxon>
        <taxon>Dikarya</taxon>
        <taxon>Basidiomycota</taxon>
        <taxon>Agaricomycotina</taxon>
        <taxon>Agaricomycetes</taxon>
        <taxon>Agaricomycetidae</taxon>
        <taxon>Agaricales</taxon>
        <taxon>Marasmiineae</taxon>
        <taxon>Mycenaceae</taxon>
        <taxon>Mycena</taxon>
    </lineage>
</organism>
<evidence type="ECO:0000256" key="3">
    <source>
        <dbReference type="PROSITE-ProRule" id="PRU00023"/>
    </source>
</evidence>
<accession>A0ABQ0L8D4</accession>
<evidence type="ECO:0000259" key="5">
    <source>
        <dbReference type="Pfam" id="PF24883"/>
    </source>
</evidence>
<dbReference type="PROSITE" id="PS50297">
    <property type="entry name" value="ANK_REP_REGION"/>
    <property type="match status" value="5"/>
</dbReference>
<dbReference type="Gene3D" id="1.25.40.20">
    <property type="entry name" value="Ankyrin repeat-containing domain"/>
    <property type="match status" value="2"/>
</dbReference>
<name>A0ABQ0L8D4_MYCCL</name>
<proteinExistence type="predicted"/>
<dbReference type="Pfam" id="PF12796">
    <property type="entry name" value="Ank_2"/>
    <property type="match status" value="4"/>
</dbReference>
<feature type="repeat" description="ANK" evidence="3">
    <location>
        <begin position="694"/>
        <end position="726"/>
    </location>
</feature>
<dbReference type="PANTHER" id="PTHR24198">
    <property type="entry name" value="ANKYRIN REPEAT AND PROTEIN KINASE DOMAIN-CONTAINING PROTEIN"/>
    <property type="match status" value="1"/>
</dbReference>
<dbReference type="InterPro" id="IPR056884">
    <property type="entry name" value="NPHP3-like_N"/>
</dbReference>
<dbReference type="EMBL" id="DF843444">
    <property type="protein sequence ID" value="GAT47395.1"/>
    <property type="molecule type" value="Genomic_DNA"/>
</dbReference>
<feature type="repeat" description="ANK" evidence="3">
    <location>
        <begin position="925"/>
        <end position="957"/>
    </location>
</feature>